<sequence>MNALVPGVCKGLNVNKTIEKLKIAGHITPDGHWALFPVSTTKVASVEDLSFVALVKVTECIVSASGGKEEDQLLELVQHPDEKPVAYTRTPETKPDGCFALKNRPLTCPRWQDIALCAGYKKEDQSDDRNDHVSKVLWSMHQCMRQDARHRFVYGMTIENETMRLWFSSRADTLMSQEINWRTDHETVVHFLLAMLYAEEAEVGWDPTIKYIVQDGKFVPGLDGAPQMEICVQDEGGNPAVWYRTHRILADHGVHGVPGRGTRVWQAYELTEGNGEKRDNPVALKDSWIDHARPKEGQTMEEIHASVKESNSEDYELFEKFLLTVLHHGTVSVKIGGRWEVDHTRDLMRRGLDPLSDYGGFKFQESPESGISSKNLKGTESSFPLNAGTGHHLSRASQQRPSTPAPRLNHPRVHYRIVFKEVCVCIYDLTSLEDIFHALIDALIALAIMHGAGWVHRDISPGNVLAERLPDGTIVGKVTDFEYATRFGGTEGCVVIIAVCVQDFMAVEVEAMRYRFFFGEPQHARRDTKIRVLCEFLEKVHLGDSGRNQTPADAKPDQPVPEQPAFRYNPLHDVKSLWWVCTYFVFNKAVILVNGVEPSMDPELEGNYSMQLQYASRLFWTQQFREWAMTRPGDFKDEVIHLHAVVRPANYLLDTMRYRLQNQYRSIEETLTPITHMVASDITMQMIEDLGDICQGPTSPLSGTVLVLL</sequence>
<feature type="region of interest" description="Disordered" evidence="1">
    <location>
        <begin position="366"/>
        <end position="407"/>
    </location>
</feature>
<name>A0A8H7TYD3_9APHY</name>
<comment type="caution">
    <text evidence="3">The sequence shown here is derived from an EMBL/GenBank/DDBJ whole genome shotgun (WGS) entry which is preliminary data.</text>
</comment>
<dbReference type="InterPro" id="IPR040976">
    <property type="entry name" value="Pkinase_fungal"/>
</dbReference>
<dbReference type="InterPro" id="IPR011009">
    <property type="entry name" value="Kinase-like_dom_sf"/>
</dbReference>
<dbReference type="Pfam" id="PF17667">
    <property type="entry name" value="Pkinase_fungal"/>
    <property type="match status" value="1"/>
</dbReference>
<feature type="compositionally biased region" description="Polar residues" evidence="1">
    <location>
        <begin position="366"/>
        <end position="384"/>
    </location>
</feature>
<dbReference type="Gene3D" id="1.10.510.10">
    <property type="entry name" value="Transferase(Phosphotransferase) domain 1"/>
    <property type="match status" value="1"/>
</dbReference>
<dbReference type="EMBL" id="JADOXO010000422">
    <property type="protein sequence ID" value="KAF9804677.1"/>
    <property type="molecule type" value="Genomic_DNA"/>
</dbReference>
<protein>
    <recommendedName>
        <fullName evidence="2">Fungal-type protein kinase domain-containing protein</fullName>
    </recommendedName>
</protein>
<evidence type="ECO:0000259" key="2">
    <source>
        <dbReference type="Pfam" id="PF17667"/>
    </source>
</evidence>
<dbReference type="PANTHER" id="PTHR38248:SF2">
    <property type="entry name" value="FUNK1 11"/>
    <property type="match status" value="1"/>
</dbReference>
<accession>A0A8H7TYD3</accession>
<feature type="domain" description="Fungal-type protein kinase" evidence="2">
    <location>
        <begin position="107"/>
        <end position="584"/>
    </location>
</feature>
<gene>
    <name evidence="3" type="ORF">IEO21_09291</name>
</gene>
<evidence type="ECO:0000313" key="4">
    <source>
        <dbReference type="Proteomes" id="UP000639403"/>
    </source>
</evidence>
<proteinExistence type="predicted"/>
<evidence type="ECO:0000313" key="3">
    <source>
        <dbReference type="EMBL" id="KAF9804677.1"/>
    </source>
</evidence>
<dbReference type="PANTHER" id="PTHR38248">
    <property type="entry name" value="FUNK1 6"/>
    <property type="match status" value="1"/>
</dbReference>
<dbReference type="SUPFAM" id="SSF56112">
    <property type="entry name" value="Protein kinase-like (PK-like)"/>
    <property type="match status" value="1"/>
</dbReference>
<dbReference type="Proteomes" id="UP000639403">
    <property type="component" value="Unassembled WGS sequence"/>
</dbReference>
<reference evidence="3" key="1">
    <citation type="submission" date="2020-11" db="EMBL/GenBank/DDBJ databases">
        <authorList>
            <person name="Koelle M."/>
            <person name="Horta M.A.C."/>
            <person name="Nowrousian M."/>
            <person name="Ohm R.A."/>
            <person name="Benz P."/>
            <person name="Pilgard A."/>
        </authorList>
    </citation>
    <scope>NUCLEOTIDE SEQUENCE</scope>
    <source>
        <strain evidence="3">FPRL280</strain>
    </source>
</reference>
<reference evidence="3" key="2">
    <citation type="journal article" name="Front. Microbiol.">
        <title>Degradative Capacity of Two Strains of Rhodonia placenta: From Phenotype to Genotype.</title>
        <authorList>
            <person name="Kolle M."/>
            <person name="Horta M.A.C."/>
            <person name="Nowrousian M."/>
            <person name="Ohm R.A."/>
            <person name="Benz J.P."/>
            <person name="Pilgard A."/>
        </authorList>
    </citation>
    <scope>NUCLEOTIDE SEQUENCE</scope>
    <source>
        <strain evidence="3">FPRL280</strain>
    </source>
</reference>
<dbReference type="AlphaFoldDB" id="A0A8H7TYD3"/>
<organism evidence="3 4">
    <name type="scientific">Rhodonia placenta</name>
    <dbReference type="NCBI Taxonomy" id="104341"/>
    <lineage>
        <taxon>Eukaryota</taxon>
        <taxon>Fungi</taxon>
        <taxon>Dikarya</taxon>
        <taxon>Basidiomycota</taxon>
        <taxon>Agaricomycotina</taxon>
        <taxon>Agaricomycetes</taxon>
        <taxon>Polyporales</taxon>
        <taxon>Adustoporiaceae</taxon>
        <taxon>Rhodonia</taxon>
    </lineage>
</organism>
<evidence type="ECO:0000256" key="1">
    <source>
        <dbReference type="SAM" id="MobiDB-lite"/>
    </source>
</evidence>